<dbReference type="InterPro" id="IPR015315">
    <property type="entry name" value="DUF1963"/>
</dbReference>
<gene>
    <name evidence="1" type="ORF">DS031_18355</name>
</gene>
<comment type="caution">
    <text evidence="1">The sequence shown here is derived from an EMBL/GenBank/DDBJ whole genome shotgun (WGS) entry which is preliminary data.</text>
</comment>
<keyword evidence="2" id="KW-1185">Reference proteome</keyword>
<organism evidence="1 2">
    <name type="scientific">Bacillus taeanensis</name>
    <dbReference type="NCBI Taxonomy" id="273032"/>
    <lineage>
        <taxon>Bacteria</taxon>
        <taxon>Bacillati</taxon>
        <taxon>Bacillota</taxon>
        <taxon>Bacilli</taxon>
        <taxon>Bacillales</taxon>
        <taxon>Bacillaceae</taxon>
        <taxon>Bacillus</taxon>
    </lineage>
</organism>
<dbReference type="Pfam" id="PF09234">
    <property type="entry name" value="DUF1963"/>
    <property type="match status" value="1"/>
</dbReference>
<dbReference type="SUPFAM" id="SSF103032">
    <property type="entry name" value="Hypothetical protein YwqG"/>
    <property type="match status" value="1"/>
</dbReference>
<evidence type="ECO:0000313" key="1">
    <source>
        <dbReference type="EMBL" id="RBW68178.1"/>
    </source>
</evidence>
<protein>
    <submittedName>
        <fullName evidence="1">DUF1963 domain-containing protein</fullName>
    </submittedName>
</protein>
<dbReference type="AlphaFoldDB" id="A0A366XRL7"/>
<dbReference type="Gene3D" id="2.30.320.10">
    <property type="entry name" value="YwqG-like"/>
    <property type="match status" value="1"/>
</dbReference>
<sequence length="259" mass="30131">MGSHIESLIKKHGLEHVKDDILDGVFSCIAVKPERAEHLPLGASKMGGVPDLPQGEDYPMYKGKPLHFIGQFNLKEIAELNIKTEIPKEGMLYFFYYDDWEDEEIEGVWGEKEQKDGWRVIYYNGDNSALEPRDQGIHTYPQCKINFEVVDRLPFMDFDDDDDFDRYDELSSDLLPNEGTIHQIEGYPHAVQGEVFEECGGYAEKSENEEDWTLLFQVDSDEENLEMMWGDVGMLYFCILTEDLKNRRFEEAWCVMQCH</sequence>
<reference evidence="1 2" key="1">
    <citation type="submission" date="2018-07" db="EMBL/GenBank/DDBJ databases">
        <title>Lottiidibacillus patelloidae gen. nov., sp. nov., isolated from the intestinal tract of a marine limpet and the reclassification of B. taeanensis BH030017T, B. algicola KMM 3737T and B. hwajinpoensis SW-72T as genus Lottiidibacillus.</title>
        <authorList>
            <person name="Liu R."/>
            <person name="Huang Z."/>
        </authorList>
    </citation>
    <scope>NUCLEOTIDE SEQUENCE [LARGE SCALE GENOMIC DNA]</scope>
    <source>
        <strain evidence="1 2">BH030017</strain>
    </source>
</reference>
<dbReference type="RefSeq" id="WP_113807512.1">
    <property type="nucleotide sequence ID" value="NZ_QOCW01000024.1"/>
</dbReference>
<dbReference type="OrthoDB" id="8856529at2"/>
<dbReference type="InterPro" id="IPR035948">
    <property type="entry name" value="YwqG-like_sf"/>
</dbReference>
<dbReference type="Proteomes" id="UP000253314">
    <property type="component" value="Unassembled WGS sequence"/>
</dbReference>
<dbReference type="PANTHER" id="PTHR36436:SF6">
    <property type="entry name" value="SLL5081 PROTEIN"/>
    <property type="match status" value="1"/>
</dbReference>
<dbReference type="PANTHER" id="PTHR36436">
    <property type="entry name" value="SLL5081 PROTEIN"/>
    <property type="match status" value="1"/>
</dbReference>
<dbReference type="EMBL" id="QOCW01000024">
    <property type="protein sequence ID" value="RBW68178.1"/>
    <property type="molecule type" value="Genomic_DNA"/>
</dbReference>
<evidence type="ECO:0000313" key="2">
    <source>
        <dbReference type="Proteomes" id="UP000253314"/>
    </source>
</evidence>
<accession>A0A366XRL7</accession>
<name>A0A366XRL7_9BACI</name>
<proteinExistence type="predicted"/>